<gene>
    <name evidence="2" type="ORF">SAMN04489716_1767</name>
</gene>
<keyword evidence="1" id="KW-0472">Membrane</keyword>
<accession>A0A1H1VJ58</accession>
<feature type="transmembrane region" description="Helical" evidence="1">
    <location>
        <begin position="44"/>
        <end position="72"/>
    </location>
</feature>
<name>A0A1H1VJ58_9ACTN</name>
<dbReference type="AlphaFoldDB" id="A0A1H1VJ58"/>
<keyword evidence="3" id="KW-1185">Reference proteome</keyword>
<evidence type="ECO:0000256" key="1">
    <source>
        <dbReference type="SAM" id="Phobius"/>
    </source>
</evidence>
<keyword evidence="1" id="KW-1133">Transmembrane helix</keyword>
<feature type="transmembrane region" description="Helical" evidence="1">
    <location>
        <begin position="84"/>
        <end position="106"/>
    </location>
</feature>
<keyword evidence="1" id="KW-0812">Transmembrane</keyword>
<organism evidence="2 3">
    <name type="scientific">Actinoplanes derwentensis</name>
    <dbReference type="NCBI Taxonomy" id="113562"/>
    <lineage>
        <taxon>Bacteria</taxon>
        <taxon>Bacillati</taxon>
        <taxon>Actinomycetota</taxon>
        <taxon>Actinomycetes</taxon>
        <taxon>Micromonosporales</taxon>
        <taxon>Micromonosporaceae</taxon>
        <taxon>Actinoplanes</taxon>
    </lineage>
</organism>
<proteinExistence type="predicted"/>
<evidence type="ECO:0000313" key="2">
    <source>
        <dbReference type="EMBL" id="SDS84381.1"/>
    </source>
</evidence>
<dbReference type="Proteomes" id="UP000198688">
    <property type="component" value="Chromosome I"/>
</dbReference>
<feature type="transmembrane region" description="Helical" evidence="1">
    <location>
        <begin position="12"/>
        <end position="32"/>
    </location>
</feature>
<dbReference type="EMBL" id="LT629758">
    <property type="protein sequence ID" value="SDS84381.1"/>
    <property type="molecule type" value="Genomic_DNA"/>
</dbReference>
<dbReference type="RefSeq" id="WP_092543230.1">
    <property type="nucleotide sequence ID" value="NZ_BOMJ01000011.1"/>
</dbReference>
<sequence length="107" mass="10987">MTYATTTGSFRRSLGIGAFGQVAIFLVLAAVLRVASRFGDEGTAMAVALSFLPALVLVALLYLVMLIVVAAVPSWRARAGSAGGLLLGWLLGTLLVTGLIALVLALV</sequence>
<protein>
    <submittedName>
        <fullName evidence="2">Uncharacterized protein</fullName>
    </submittedName>
</protein>
<reference evidence="2 3" key="1">
    <citation type="submission" date="2016-10" db="EMBL/GenBank/DDBJ databases">
        <authorList>
            <person name="de Groot N.N."/>
        </authorList>
    </citation>
    <scope>NUCLEOTIDE SEQUENCE [LARGE SCALE GENOMIC DNA]</scope>
    <source>
        <strain evidence="2 3">DSM 43941</strain>
    </source>
</reference>
<evidence type="ECO:0000313" key="3">
    <source>
        <dbReference type="Proteomes" id="UP000198688"/>
    </source>
</evidence>